<dbReference type="InterPro" id="IPR041465">
    <property type="entry name" value="SfsA_N"/>
</dbReference>
<name>A0A1I7L6K9_9BACL</name>
<dbReference type="Proteomes" id="UP000183508">
    <property type="component" value="Unassembled WGS sequence"/>
</dbReference>
<evidence type="ECO:0000313" key="3">
    <source>
        <dbReference type="Proteomes" id="UP000183508"/>
    </source>
</evidence>
<dbReference type="PANTHER" id="PTHR30545:SF2">
    <property type="entry name" value="SUGAR FERMENTATION STIMULATION PROTEIN A"/>
    <property type="match status" value="1"/>
</dbReference>
<dbReference type="EMBL" id="FPBV01000026">
    <property type="protein sequence ID" value="SFV05367.1"/>
    <property type="molecule type" value="Genomic_DNA"/>
</dbReference>
<evidence type="ECO:0000313" key="2">
    <source>
        <dbReference type="EMBL" id="SFV05367.1"/>
    </source>
</evidence>
<reference evidence="3" key="1">
    <citation type="submission" date="2016-10" db="EMBL/GenBank/DDBJ databases">
        <authorList>
            <person name="Varghese N."/>
        </authorList>
    </citation>
    <scope>NUCLEOTIDE SEQUENCE [LARGE SCALE GENOMIC DNA]</scope>
    <source>
        <strain evidence="3">DSM 17980</strain>
    </source>
</reference>
<dbReference type="Pfam" id="PF17746">
    <property type="entry name" value="SfsA_N"/>
    <property type="match status" value="1"/>
</dbReference>
<protein>
    <submittedName>
        <fullName evidence="2">Sugar fermentation stimulation protein</fullName>
    </submittedName>
</protein>
<dbReference type="PANTHER" id="PTHR30545">
    <property type="entry name" value="SUGAR FERMENTATION STIMULATION PROTEIN A"/>
    <property type="match status" value="1"/>
</dbReference>
<keyword evidence="3" id="KW-1185">Reference proteome</keyword>
<feature type="domain" description="SfsA N-terminal OB" evidence="1">
    <location>
        <begin position="47"/>
        <end position="112"/>
    </location>
</feature>
<evidence type="ECO:0000259" key="1">
    <source>
        <dbReference type="Pfam" id="PF17746"/>
    </source>
</evidence>
<proteinExistence type="predicted"/>
<dbReference type="STRING" id="392015.SAMN05421543_12633"/>
<dbReference type="InterPro" id="IPR005224">
    <property type="entry name" value="SfsA"/>
</dbReference>
<dbReference type="Gene3D" id="2.40.50.580">
    <property type="match status" value="1"/>
</dbReference>
<organism evidence="2 3">
    <name type="scientific">Alicyclobacillus macrosporangiidus</name>
    <dbReference type="NCBI Taxonomy" id="392015"/>
    <lineage>
        <taxon>Bacteria</taxon>
        <taxon>Bacillati</taxon>
        <taxon>Bacillota</taxon>
        <taxon>Bacilli</taxon>
        <taxon>Bacillales</taxon>
        <taxon>Alicyclobacillaceae</taxon>
        <taxon>Alicyclobacillus</taxon>
    </lineage>
</organism>
<dbReference type="AlphaFoldDB" id="A0A1I7L6K9"/>
<gene>
    <name evidence="2" type="ORF">SAMN05421543_12633</name>
</gene>
<sequence length="131" mass="14506">MAAVPVGIAAELQIRTTMCDEVFRQDSYRRNEGSRVTYDGVVYGQWIERINRFMARVRLGGEELRVHVKSTGRLRELFVPGATVAMEPAKDGMRATRYSVIAVQAPSGWVNVDSQAPHRVAGDALGADRNT</sequence>
<dbReference type="GO" id="GO:0003677">
    <property type="term" value="F:DNA binding"/>
    <property type="evidence" value="ECO:0007669"/>
    <property type="project" value="InterPro"/>
</dbReference>
<accession>A0A1I7L6K9</accession>
<dbReference type="eggNOG" id="COG1489">
    <property type="taxonomic scope" value="Bacteria"/>
</dbReference>